<reference evidence="1" key="2">
    <citation type="journal article" date="2006" name="PLoS Pathog.">
        <title>New perspectives on host-parasite interplay by comparative transcriptomic and proteomic analyses of Schistosoma japonicum.</title>
        <authorList>
            <person name="Liu F."/>
            <person name="Lu J."/>
            <person name="Hu W."/>
            <person name="Wang S.Y."/>
            <person name="Cui S.J."/>
            <person name="Chi M."/>
            <person name="Yan Q."/>
            <person name="Wang X.R."/>
            <person name="Song H.D."/>
            <person name="Xu X.N."/>
            <person name="Wang J.J."/>
            <person name="Zhang X.L."/>
            <person name="Zhang X."/>
            <person name="Wang Z.Q."/>
            <person name="Xue C.L."/>
            <person name="Brindley P.J."/>
            <person name="McManus D.P."/>
            <person name="Yang P.Y."/>
            <person name="Feng Z."/>
            <person name="Chen Z."/>
            <person name="Han Z.G."/>
        </authorList>
    </citation>
    <scope>NUCLEOTIDE SEQUENCE</scope>
</reference>
<proteinExistence type="evidence at transcript level"/>
<organism evidence="1">
    <name type="scientific">Schistosoma japonicum</name>
    <name type="common">Blood fluke</name>
    <dbReference type="NCBI Taxonomy" id="6182"/>
    <lineage>
        <taxon>Eukaryota</taxon>
        <taxon>Metazoa</taxon>
        <taxon>Spiralia</taxon>
        <taxon>Lophotrochozoa</taxon>
        <taxon>Platyhelminthes</taxon>
        <taxon>Trematoda</taxon>
        <taxon>Digenea</taxon>
        <taxon>Strigeidida</taxon>
        <taxon>Schistosomatoidea</taxon>
        <taxon>Schistosomatidae</taxon>
        <taxon>Schistosoma</taxon>
    </lineage>
</organism>
<sequence>MDNITHSDILGTPLSDVVNSRKYHKKHSKFVSSTPLNEGQNHQNNSFIKQESRTFFSINERLANLLDKVLPLKKKWSTNFHQSCIIYTNLATYIYKILPESPAFENHDDTVTYALCDLYFNDNVEQLTKFRHGQVLETYYDKLDDCIKNMEDCGVQLKSMMNQFNALRRLDQNESIYQLATCQSDVYSSIDAKNNNSTSEYHDDTNFITLNATQSFLSSLKQEHRKNSSSTFLYESLIIEIDGLIKQIDRDVNIRKYLIKIILPMNLHYYHFNLNTVNKVNSTNDNDVLLKLVSIWRHFGQYVTWWIVLSISKHILSIISKIQSK</sequence>
<dbReference type="EMBL" id="AY814858">
    <property type="protein sequence ID" value="AAW26590.1"/>
    <property type="molecule type" value="mRNA"/>
</dbReference>
<dbReference type="AlphaFoldDB" id="Q5DC66"/>
<name>Q5DC66_SCHJA</name>
<reference evidence="1" key="1">
    <citation type="submission" date="2004-11" db="EMBL/GenBank/DDBJ databases">
        <title>The full-length cDNA sequences of Schistosoma japonicum genes.</title>
        <authorList>
            <person name="Han Z."/>
        </authorList>
    </citation>
    <scope>NUCLEOTIDE SEQUENCE</scope>
</reference>
<protein>
    <submittedName>
        <fullName evidence="1">SJCHGC05983 protein</fullName>
    </submittedName>
</protein>
<evidence type="ECO:0000313" key="1">
    <source>
        <dbReference type="EMBL" id="AAW26590.1"/>
    </source>
</evidence>
<accession>Q5DC66</accession>